<dbReference type="GO" id="GO:0140114">
    <property type="term" value="P:cellular detoxification of fluoride"/>
    <property type="evidence" value="ECO:0007669"/>
    <property type="project" value="UniProtKB-UniRule"/>
</dbReference>
<comment type="function">
    <text evidence="9 10">Fluoride-specific ion channel. Important for reducing fluoride concentration in the cell, thus reducing its toxicity.</text>
</comment>
<keyword evidence="10" id="KW-0406">Ion transport</keyword>
<feature type="binding site" evidence="10">
    <location>
        <position position="75"/>
    </location>
    <ligand>
        <name>Na(+)</name>
        <dbReference type="ChEBI" id="CHEBI:29101"/>
        <note>structural</note>
    </ligand>
</feature>
<accession>A0A1Y5PPU9</accession>
<dbReference type="InterPro" id="IPR003691">
    <property type="entry name" value="FluC"/>
</dbReference>
<dbReference type="NCBIfam" id="NF010824">
    <property type="entry name" value="PRK14228.1"/>
    <property type="match status" value="1"/>
</dbReference>
<proteinExistence type="inferred from homology"/>
<dbReference type="Pfam" id="PF02537">
    <property type="entry name" value="CRCB"/>
    <property type="match status" value="1"/>
</dbReference>
<dbReference type="GO" id="GO:0062054">
    <property type="term" value="F:fluoride channel activity"/>
    <property type="evidence" value="ECO:0007669"/>
    <property type="project" value="UniProtKB-UniRule"/>
</dbReference>
<keyword evidence="5 10" id="KW-0472">Membrane</keyword>
<dbReference type="AlphaFoldDB" id="A0A1Y5PPU9"/>
<evidence type="ECO:0000313" key="11">
    <source>
        <dbReference type="EMBL" id="SBS78161.1"/>
    </source>
</evidence>
<evidence type="ECO:0000256" key="2">
    <source>
        <dbReference type="ARBA" id="ARBA00022475"/>
    </source>
</evidence>
<feature type="transmembrane region" description="Helical" evidence="10">
    <location>
        <begin position="35"/>
        <end position="56"/>
    </location>
</feature>
<feature type="transmembrane region" description="Helical" evidence="10">
    <location>
        <begin position="6"/>
        <end position="23"/>
    </location>
</feature>
<keyword evidence="6 10" id="KW-0407">Ion channel</keyword>
<comment type="activity regulation">
    <text evidence="10">Na(+) is not transported, but it plays an essential structural role and its presence is essential for fluoride channel function.</text>
</comment>
<keyword evidence="2 10" id="KW-1003">Cell membrane</keyword>
<dbReference type="EMBL" id="FLQS01000047">
    <property type="protein sequence ID" value="SBS78161.1"/>
    <property type="molecule type" value="Genomic_DNA"/>
</dbReference>
<protein>
    <recommendedName>
        <fullName evidence="10">Fluoride-specific ion channel FluC</fullName>
    </recommendedName>
</protein>
<keyword evidence="10" id="KW-0813">Transport</keyword>
<comment type="subcellular location">
    <subcellularLocation>
        <location evidence="1 10">Cell membrane</location>
        <topology evidence="1 10">Multi-pass membrane protein</topology>
    </subcellularLocation>
</comment>
<dbReference type="PANTHER" id="PTHR28259">
    <property type="entry name" value="FLUORIDE EXPORT PROTEIN 1-RELATED"/>
    <property type="match status" value="1"/>
</dbReference>
<feature type="transmembrane region" description="Helical" evidence="10">
    <location>
        <begin position="95"/>
        <end position="117"/>
    </location>
</feature>
<keyword evidence="3 10" id="KW-0812">Transmembrane</keyword>
<evidence type="ECO:0000256" key="1">
    <source>
        <dbReference type="ARBA" id="ARBA00004651"/>
    </source>
</evidence>
<dbReference type="HAMAP" id="MF_00454">
    <property type="entry name" value="FluC"/>
    <property type="match status" value="1"/>
</dbReference>
<keyword evidence="10" id="KW-0915">Sodium</keyword>
<comment type="similarity">
    <text evidence="7 10">Belongs to the fluoride channel Fluc/FEX (TC 1.A.43) family.</text>
</comment>
<evidence type="ECO:0000256" key="9">
    <source>
        <dbReference type="ARBA" id="ARBA00049940"/>
    </source>
</evidence>
<evidence type="ECO:0000256" key="6">
    <source>
        <dbReference type="ARBA" id="ARBA00023303"/>
    </source>
</evidence>
<feature type="transmembrane region" description="Helical" evidence="10">
    <location>
        <begin position="62"/>
        <end position="83"/>
    </location>
</feature>
<keyword evidence="4 10" id="KW-1133">Transmembrane helix</keyword>
<dbReference type="GO" id="GO:0046872">
    <property type="term" value="F:metal ion binding"/>
    <property type="evidence" value="ECO:0007669"/>
    <property type="project" value="UniProtKB-KW"/>
</dbReference>
<gene>
    <name evidence="10 11" type="primary">crcB</name>
    <name evidence="10" type="synonym">fluC</name>
    <name evidence="11" type="ORF">MHPYR_510045</name>
</gene>
<evidence type="ECO:0000256" key="4">
    <source>
        <dbReference type="ARBA" id="ARBA00022989"/>
    </source>
</evidence>
<name>A0A1Y5PPU9_9MYCO</name>
<evidence type="ECO:0000256" key="10">
    <source>
        <dbReference type="HAMAP-Rule" id="MF_00454"/>
    </source>
</evidence>
<reference evidence="11" key="1">
    <citation type="submission" date="2016-03" db="EMBL/GenBank/DDBJ databases">
        <authorList>
            <person name="Ploux O."/>
        </authorList>
    </citation>
    <scope>NUCLEOTIDE SEQUENCE</scope>
    <source>
        <strain evidence="11">UC10</strain>
    </source>
</reference>
<feature type="binding site" evidence="10">
    <location>
        <position position="72"/>
    </location>
    <ligand>
        <name>Na(+)</name>
        <dbReference type="ChEBI" id="CHEBI:29101"/>
        <note>structural</note>
    </ligand>
</feature>
<organism evidence="11">
    <name type="scientific">uncultured Mycobacterium sp</name>
    <dbReference type="NCBI Taxonomy" id="171292"/>
    <lineage>
        <taxon>Bacteria</taxon>
        <taxon>Bacillati</taxon>
        <taxon>Actinomycetota</taxon>
        <taxon>Actinomycetes</taxon>
        <taxon>Mycobacteriales</taxon>
        <taxon>Mycobacteriaceae</taxon>
        <taxon>Mycobacterium</taxon>
        <taxon>environmental samples</taxon>
    </lineage>
</organism>
<evidence type="ECO:0000256" key="5">
    <source>
        <dbReference type="ARBA" id="ARBA00023136"/>
    </source>
</evidence>
<evidence type="ECO:0000256" key="8">
    <source>
        <dbReference type="ARBA" id="ARBA00035585"/>
    </source>
</evidence>
<dbReference type="PANTHER" id="PTHR28259:SF1">
    <property type="entry name" value="FLUORIDE EXPORT PROTEIN 1-RELATED"/>
    <property type="match status" value="1"/>
</dbReference>
<comment type="catalytic activity">
    <reaction evidence="8">
        <text>fluoride(in) = fluoride(out)</text>
        <dbReference type="Rhea" id="RHEA:76159"/>
        <dbReference type="ChEBI" id="CHEBI:17051"/>
    </reaction>
    <physiologicalReaction direction="left-to-right" evidence="8">
        <dbReference type="Rhea" id="RHEA:76160"/>
    </physiologicalReaction>
</comment>
<evidence type="ECO:0000256" key="7">
    <source>
        <dbReference type="ARBA" id="ARBA00035120"/>
    </source>
</evidence>
<evidence type="ECO:0000256" key="3">
    <source>
        <dbReference type="ARBA" id="ARBA00022692"/>
    </source>
</evidence>
<keyword evidence="10" id="KW-0479">Metal-binding</keyword>
<dbReference type="GO" id="GO:0005886">
    <property type="term" value="C:plasma membrane"/>
    <property type="evidence" value="ECO:0007669"/>
    <property type="project" value="UniProtKB-SubCell"/>
</dbReference>
<sequence length="121" mass="12765">MTVWPWFAALVAGGFGAVLRFTIDRFVMSRTGGSFPWGTFTVNVTGSLVLGTLAGLALPASLALIAGTGIVGSYTTFSTWMLESHRLGEERQRRLAAINVCASIALGVLAAAFGQYIGEHL</sequence>